<evidence type="ECO:0000313" key="2">
    <source>
        <dbReference type="Proteomes" id="UP000538147"/>
    </source>
</evidence>
<dbReference type="AlphaFoldDB" id="A0A841LJU0"/>
<name>A0A841LJU0_9SPHN</name>
<proteinExistence type="predicted"/>
<protein>
    <submittedName>
        <fullName evidence="1">Uncharacterized protein</fullName>
    </submittedName>
</protein>
<gene>
    <name evidence="1" type="ORF">FHS79_003439</name>
</gene>
<dbReference type="RefSeq" id="WP_207792414.1">
    <property type="nucleotide sequence ID" value="NZ_JACIIV010000037.1"/>
</dbReference>
<reference evidence="1 2" key="1">
    <citation type="submission" date="2020-08" db="EMBL/GenBank/DDBJ databases">
        <title>Genomic Encyclopedia of Type Strains, Phase IV (KMG-IV): sequencing the most valuable type-strain genomes for metagenomic binning, comparative biology and taxonomic classification.</title>
        <authorList>
            <person name="Goeker M."/>
        </authorList>
    </citation>
    <scope>NUCLEOTIDE SEQUENCE [LARGE SCALE GENOMIC DNA]</scope>
    <source>
        <strain evidence="1 2">DSM 102189</strain>
    </source>
</reference>
<keyword evidence="2" id="KW-1185">Reference proteome</keyword>
<accession>A0A841LJU0</accession>
<dbReference type="Proteomes" id="UP000538147">
    <property type="component" value="Unassembled WGS sequence"/>
</dbReference>
<sequence>MEHRAFALHGVIAIASEPVDNGADDEVGAKVPGKAIKLVNVAFLVTNVNTPVRLTEQVD</sequence>
<organism evidence="1 2">
    <name type="scientific">Polymorphobacter multimanifer</name>
    <dbReference type="NCBI Taxonomy" id="1070431"/>
    <lineage>
        <taxon>Bacteria</taxon>
        <taxon>Pseudomonadati</taxon>
        <taxon>Pseudomonadota</taxon>
        <taxon>Alphaproteobacteria</taxon>
        <taxon>Sphingomonadales</taxon>
        <taxon>Sphingosinicellaceae</taxon>
        <taxon>Polymorphobacter</taxon>
    </lineage>
</organism>
<comment type="caution">
    <text evidence="1">The sequence shown here is derived from an EMBL/GenBank/DDBJ whole genome shotgun (WGS) entry which is preliminary data.</text>
</comment>
<evidence type="ECO:0000313" key="1">
    <source>
        <dbReference type="EMBL" id="MBB6229238.1"/>
    </source>
</evidence>
<dbReference type="EMBL" id="JACIIV010000037">
    <property type="protein sequence ID" value="MBB6229238.1"/>
    <property type="molecule type" value="Genomic_DNA"/>
</dbReference>